<keyword evidence="2" id="KW-1185">Reference proteome</keyword>
<protein>
    <submittedName>
        <fullName evidence="1">Uncharacterized protein</fullName>
    </submittedName>
</protein>
<gene>
    <name evidence="1" type="ORF">NQ317_000198</name>
</gene>
<organism evidence="1 2">
    <name type="scientific">Molorchus minor</name>
    <dbReference type="NCBI Taxonomy" id="1323400"/>
    <lineage>
        <taxon>Eukaryota</taxon>
        <taxon>Metazoa</taxon>
        <taxon>Ecdysozoa</taxon>
        <taxon>Arthropoda</taxon>
        <taxon>Hexapoda</taxon>
        <taxon>Insecta</taxon>
        <taxon>Pterygota</taxon>
        <taxon>Neoptera</taxon>
        <taxon>Endopterygota</taxon>
        <taxon>Coleoptera</taxon>
        <taxon>Polyphaga</taxon>
        <taxon>Cucujiformia</taxon>
        <taxon>Chrysomeloidea</taxon>
        <taxon>Cerambycidae</taxon>
        <taxon>Lamiinae</taxon>
        <taxon>Monochamini</taxon>
        <taxon>Molorchus</taxon>
    </lineage>
</organism>
<dbReference type="Proteomes" id="UP001162164">
    <property type="component" value="Unassembled WGS sequence"/>
</dbReference>
<proteinExistence type="predicted"/>
<reference evidence="1" key="1">
    <citation type="journal article" date="2023" name="Insect Mol. Biol.">
        <title>Genome sequencing provides insights into the evolution of gene families encoding plant cell wall-degrading enzymes in longhorned beetles.</title>
        <authorList>
            <person name="Shin N.R."/>
            <person name="Okamura Y."/>
            <person name="Kirsch R."/>
            <person name="Pauchet Y."/>
        </authorList>
    </citation>
    <scope>NUCLEOTIDE SEQUENCE</scope>
    <source>
        <strain evidence="1">MMC_N1</strain>
    </source>
</reference>
<comment type="caution">
    <text evidence="1">The sequence shown here is derived from an EMBL/GenBank/DDBJ whole genome shotgun (WGS) entry which is preliminary data.</text>
</comment>
<accession>A0ABQ9JE28</accession>
<sequence>MAILSHPQRCTPSSVLGFWFLVPCYWHIEHTVDTHLPHRLDSSTNRIFQKYAHHSHEIQWVEHYFVNMEPLANII</sequence>
<evidence type="ECO:0000313" key="1">
    <source>
        <dbReference type="EMBL" id="KAJ8976456.1"/>
    </source>
</evidence>
<name>A0ABQ9JE28_9CUCU</name>
<evidence type="ECO:0000313" key="2">
    <source>
        <dbReference type="Proteomes" id="UP001162164"/>
    </source>
</evidence>
<dbReference type="EMBL" id="JAPWTJ010000670">
    <property type="protein sequence ID" value="KAJ8976456.1"/>
    <property type="molecule type" value="Genomic_DNA"/>
</dbReference>